<organism evidence="1 2">
    <name type="scientific">Daphnia magna</name>
    <dbReference type="NCBI Taxonomy" id="35525"/>
    <lineage>
        <taxon>Eukaryota</taxon>
        <taxon>Metazoa</taxon>
        <taxon>Ecdysozoa</taxon>
        <taxon>Arthropoda</taxon>
        <taxon>Crustacea</taxon>
        <taxon>Branchiopoda</taxon>
        <taxon>Diplostraca</taxon>
        <taxon>Cladocera</taxon>
        <taxon>Anomopoda</taxon>
        <taxon>Daphniidae</taxon>
        <taxon>Daphnia</taxon>
    </lineage>
</organism>
<accession>A0ABQ9YQJ1</accession>
<protein>
    <submittedName>
        <fullName evidence="1">Uncharacterized protein</fullName>
    </submittedName>
</protein>
<gene>
    <name evidence="1" type="ORF">OUZ56_004603</name>
</gene>
<sequence>MGTDSIHLERLLSTKRLKWNALRLDNFPGLLNCWLWEPKEGILEGKKKREHIERSEENKELRASLNGPIFIIGRSKIINPSLGPINAQPSFSEIK</sequence>
<dbReference type="Proteomes" id="UP001234178">
    <property type="component" value="Unassembled WGS sequence"/>
</dbReference>
<evidence type="ECO:0000313" key="1">
    <source>
        <dbReference type="EMBL" id="KAK4002801.1"/>
    </source>
</evidence>
<dbReference type="EMBL" id="JAOYFB010000001">
    <property type="protein sequence ID" value="KAK4002801.1"/>
    <property type="molecule type" value="Genomic_DNA"/>
</dbReference>
<name>A0ABQ9YQJ1_9CRUS</name>
<comment type="caution">
    <text evidence="1">The sequence shown here is derived from an EMBL/GenBank/DDBJ whole genome shotgun (WGS) entry which is preliminary data.</text>
</comment>
<evidence type="ECO:0000313" key="2">
    <source>
        <dbReference type="Proteomes" id="UP001234178"/>
    </source>
</evidence>
<keyword evidence="2" id="KW-1185">Reference proteome</keyword>
<reference evidence="1 2" key="1">
    <citation type="journal article" date="2023" name="Nucleic Acids Res.">
        <title>The hologenome of Daphnia magna reveals possible DNA methylation and microbiome-mediated evolution of the host genome.</title>
        <authorList>
            <person name="Chaturvedi A."/>
            <person name="Li X."/>
            <person name="Dhandapani V."/>
            <person name="Marshall H."/>
            <person name="Kissane S."/>
            <person name="Cuenca-Cambronero M."/>
            <person name="Asole G."/>
            <person name="Calvet F."/>
            <person name="Ruiz-Romero M."/>
            <person name="Marangio P."/>
            <person name="Guigo R."/>
            <person name="Rago D."/>
            <person name="Mirbahai L."/>
            <person name="Eastwood N."/>
            <person name="Colbourne J.K."/>
            <person name="Zhou J."/>
            <person name="Mallon E."/>
            <person name="Orsini L."/>
        </authorList>
    </citation>
    <scope>NUCLEOTIDE SEQUENCE [LARGE SCALE GENOMIC DNA]</scope>
    <source>
        <strain evidence="1">LRV0_1</strain>
    </source>
</reference>
<proteinExistence type="predicted"/>